<feature type="domain" description="Mur ligase C-terminal" evidence="12">
    <location>
        <begin position="293"/>
        <end position="412"/>
    </location>
</feature>
<evidence type="ECO:0000259" key="13">
    <source>
        <dbReference type="Pfam" id="PF08245"/>
    </source>
</evidence>
<dbReference type="FunFam" id="3.40.1190.10:FF:000011">
    <property type="entry name" value="Folylpolyglutamate synthase/dihydrofolate synthase"/>
    <property type="match status" value="1"/>
</dbReference>
<feature type="domain" description="Mur ligase central" evidence="13">
    <location>
        <begin position="44"/>
        <end position="266"/>
    </location>
</feature>
<dbReference type="InterPro" id="IPR036565">
    <property type="entry name" value="Mur-like_cat_sf"/>
</dbReference>
<keyword evidence="7 11" id="KW-0067">ATP-binding</keyword>
<dbReference type="PANTHER" id="PTHR11136:SF0">
    <property type="entry name" value="DIHYDROFOLATE SYNTHETASE-RELATED"/>
    <property type="match status" value="1"/>
</dbReference>
<evidence type="ECO:0000256" key="10">
    <source>
        <dbReference type="ARBA" id="ARBA00047493"/>
    </source>
</evidence>
<dbReference type="PROSITE" id="PS01012">
    <property type="entry name" value="FOLYLPOLYGLU_SYNT_2"/>
    <property type="match status" value="1"/>
</dbReference>
<dbReference type="AlphaFoldDB" id="A0A7V7QMM4"/>
<reference evidence="14 15" key="2">
    <citation type="submission" date="2020-02" db="EMBL/GenBank/DDBJ databases">
        <title>Candidatus Galacturonibacter soehngenii shows hetero-acetogenic catabolism of galacturonic acid but lacks a canonical carbon monoxide dehydrogenase/acetyl-CoA synthase complex.</title>
        <authorList>
            <person name="Diender M."/>
            <person name="Stouten G.R."/>
            <person name="Petersen J.F."/>
            <person name="Nielsen P.H."/>
            <person name="Dueholm M.S."/>
            <person name="Pronk J.T."/>
            <person name="Van Loosdrecht M.C.M."/>
        </authorList>
    </citation>
    <scope>NUCLEOTIDE SEQUENCE [LARGE SCALE GENOMIC DNA]</scope>
    <source>
        <strain evidence="14">GalUA</strain>
    </source>
</reference>
<dbReference type="SUPFAM" id="SSF53244">
    <property type="entry name" value="MurD-like peptide ligases, peptide-binding domain"/>
    <property type="match status" value="1"/>
</dbReference>
<evidence type="ECO:0000256" key="1">
    <source>
        <dbReference type="ARBA" id="ARBA00001946"/>
    </source>
</evidence>
<dbReference type="GO" id="GO:0008841">
    <property type="term" value="F:dihydrofolate synthase activity"/>
    <property type="evidence" value="ECO:0007669"/>
    <property type="project" value="TreeGrafter"/>
</dbReference>
<evidence type="ECO:0000256" key="9">
    <source>
        <dbReference type="ARBA" id="ARBA00030592"/>
    </source>
</evidence>
<evidence type="ECO:0000256" key="8">
    <source>
        <dbReference type="ARBA" id="ARBA00022842"/>
    </source>
</evidence>
<evidence type="ECO:0000256" key="11">
    <source>
        <dbReference type="PIRNR" id="PIRNR001563"/>
    </source>
</evidence>
<dbReference type="InterPro" id="IPR018109">
    <property type="entry name" value="Folylpolyglutamate_synth_CS"/>
</dbReference>
<comment type="similarity">
    <text evidence="2 11">Belongs to the folylpolyglutamate synthase family.</text>
</comment>
<dbReference type="PANTHER" id="PTHR11136">
    <property type="entry name" value="FOLYLPOLYGLUTAMATE SYNTHASE-RELATED"/>
    <property type="match status" value="1"/>
</dbReference>
<evidence type="ECO:0000256" key="5">
    <source>
        <dbReference type="ARBA" id="ARBA00022723"/>
    </source>
</evidence>
<reference evidence="14 15" key="1">
    <citation type="submission" date="2019-09" db="EMBL/GenBank/DDBJ databases">
        <authorList>
            <person name="Valk L.C."/>
        </authorList>
    </citation>
    <scope>NUCLEOTIDE SEQUENCE [LARGE SCALE GENOMIC DNA]</scope>
    <source>
        <strain evidence="14">GalUA</strain>
    </source>
</reference>
<dbReference type="GO" id="GO:0005737">
    <property type="term" value="C:cytoplasm"/>
    <property type="evidence" value="ECO:0007669"/>
    <property type="project" value="TreeGrafter"/>
</dbReference>
<dbReference type="RefSeq" id="WP_151143032.1">
    <property type="nucleotide sequence ID" value="NZ_WAGX01000004.1"/>
</dbReference>
<comment type="cofactor">
    <cofactor evidence="1">
        <name>Mg(2+)</name>
        <dbReference type="ChEBI" id="CHEBI:18420"/>
    </cofactor>
</comment>
<dbReference type="Gene3D" id="3.90.190.20">
    <property type="entry name" value="Mur ligase, C-terminal domain"/>
    <property type="match status" value="1"/>
</dbReference>
<keyword evidence="4 11" id="KW-0436">Ligase</keyword>
<dbReference type="InterPro" id="IPR004101">
    <property type="entry name" value="Mur_ligase_C"/>
</dbReference>
<organism evidence="14 15">
    <name type="scientific">Candidatus Galacturonatibacter soehngenii</name>
    <dbReference type="NCBI Taxonomy" id="2307010"/>
    <lineage>
        <taxon>Bacteria</taxon>
        <taxon>Bacillati</taxon>
        <taxon>Bacillota</taxon>
        <taxon>Clostridia</taxon>
        <taxon>Lachnospirales</taxon>
        <taxon>Lachnospiraceae</taxon>
        <taxon>Candidatus Galacturonatibacter</taxon>
    </lineage>
</organism>
<name>A0A7V7QMM4_9FIRM</name>
<comment type="catalytic activity">
    <reaction evidence="10">
        <text>(6S)-5,6,7,8-tetrahydrofolyl-(gamma-L-Glu)(n) + L-glutamate + ATP = (6S)-5,6,7,8-tetrahydrofolyl-(gamma-L-Glu)(n+1) + ADP + phosphate + H(+)</text>
        <dbReference type="Rhea" id="RHEA:10580"/>
        <dbReference type="Rhea" id="RHEA-COMP:14738"/>
        <dbReference type="Rhea" id="RHEA-COMP:14740"/>
        <dbReference type="ChEBI" id="CHEBI:15378"/>
        <dbReference type="ChEBI" id="CHEBI:29985"/>
        <dbReference type="ChEBI" id="CHEBI:30616"/>
        <dbReference type="ChEBI" id="CHEBI:43474"/>
        <dbReference type="ChEBI" id="CHEBI:141005"/>
        <dbReference type="ChEBI" id="CHEBI:456216"/>
        <dbReference type="EC" id="6.3.2.17"/>
    </reaction>
</comment>
<accession>A0A7V7QMM4</accession>
<keyword evidence="5" id="KW-0479">Metal-binding</keyword>
<dbReference type="PROSITE" id="PS01011">
    <property type="entry name" value="FOLYLPOLYGLU_SYNT_1"/>
    <property type="match status" value="1"/>
</dbReference>
<evidence type="ECO:0000256" key="2">
    <source>
        <dbReference type="ARBA" id="ARBA00008276"/>
    </source>
</evidence>
<evidence type="ECO:0000256" key="3">
    <source>
        <dbReference type="ARBA" id="ARBA00013025"/>
    </source>
</evidence>
<evidence type="ECO:0000313" key="15">
    <source>
        <dbReference type="Proteomes" id="UP000461768"/>
    </source>
</evidence>
<keyword evidence="8" id="KW-0460">Magnesium</keyword>
<protein>
    <recommendedName>
        <fullName evidence="3">tetrahydrofolate synthase</fullName>
        <ecNumber evidence="3">6.3.2.17</ecNumber>
    </recommendedName>
    <alternativeName>
        <fullName evidence="9">Tetrahydrofolylpolyglutamate synthase</fullName>
    </alternativeName>
</protein>
<dbReference type="InterPro" id="IPR001645">
    <property type="entry name" value="Folylpolyglutamate_synth"/>
</dbReference>
<evidence type="ECO:0000256" key="4">
    <source>
        <dbReference type="ARBA" id="ARBA00022598"/>
    </source>
</evidence>
<dbReference type="Pfam" id="PF08245">
    <property type="entry name" value="Mur_ligase_M"/>
    <property type="match status" value="1"/>
</dbReference>
<dbReference type="Pfam" id="PF02875">
    <property type="entry name" value="Mur_ligase_C"/>
    <property type="match status" value="1"/>
</dbReference>
<dbReference type="OrthoDB" id="9809356at2"/>
<evidence type="ECO:0000256" key="6">
    <source>
        <dbReference type="ARBA" id="ARBA00022741"/>
    </source>
</evidence>
<sequence length="426" mass="47300">MTYQEAKEYLEEITKYGSVLGLDSIRELLKRLNNPQNNLKFVHVAGTNGKGSTVAFITSILRAAGYKTGRYTSPSVFSYREKIQVNGSDISKDTFAEITLKMKDVIDEMCLDGLSHPTIFEVETAIAFLYFEQVSCDVVVLETGLGGLLDATNIVENTLVAVLTSISMDHVEFLGNTLEEIAFHKAGIIKKDAIVVSMEQSFNAMAVIERKCSEGNNTLLIARKSNVKQICNVDLSVCFQYKDYKKIEIGLLGNFQMDNAILSIEAAHALIEKGFNINSEAIRLGLKQAVWPGRFTVIRKEPLVLIDGAHNEAAAICLKETILTHFKHKRLMFVIGVFADKDYEKILKITAPLACSILTVTIPDNKRALNGKILAKTAEKYHNNVRYMTSIEEAACVCLEQKDVDVILAFGSLSYLAHFTDCIKSM</sequence>
<gene>
    <name evidence="14" type="ORF">F7O84_06100</name>
</gene>
<dbReference type="InterPro" id="IPR036615">
    <property type="entry name" value="Mur_ligase_C_dom_sf"/>
</dbReference>
<dbReference type="EMBL" id="WAGX01000004">
    <property type="protein sequence ID" value="KAB1439951.1"/>
    <property type="molecule type" value="Genomic_DNA"/>
</dbReference>
<dbReference type="Proteomes" id="UP000461768">
    <property type="component" value="Unassembled WGS sequence"/>
</dbReference>
<proteinExistence type="inferred from homology"/>
<dbReference type="PIRSF" id="PIRSF001563">
    <property type="entry name" value="Folylpolyglu_synth"/>
    <property type="match status" value="1"/>
</dbReference>
<dbReference type="GO" id="GO:0005524">
    <property type="term" value="F:ATP binding"/>
    <property type="evidence" value="ECO:0007669"/>
    <property type="project" value="UniProtKB-KW"/>
</dbReference>
<evidence type="ECO:0000313" key="14">
    <source>
        <dbReference type="EMBL" id="KAB1439951.1"/>
    </source>
</evidence>
<comment type="caution">
    <text evidence="14">The sequence shown here is derived from an EMBL/GenBank/DDBJ whole genome shotgun (WGS) entry which is preliminary data.</text>
</comment>
<evidence type="ECO:0000259" key="12">
    <source>
        <dbReference type="Pfam" id="PF02875"/>
    </source>
</evidence>
<dbReference type="EC" id="6.3.2.17" evidence="3"/>
<dbReference type="GO" id="GO:0004326">
    <property type="term" value="F:tetrahydrofolylpolyglutamate synthase activity"/>
    <property type="evidence" value="ECO:0007669"/>
    <property type="project" value="UniProtKB-EC"/>
</dbReference>
<evidence type="ECO:0000256" key="7">
    <source>
        <dbReference type="ARBA" id="ARBA00022840"/>
    </source>
</evidence>
<keyword evidence="6 11" id="KW-0547">Nucleotide-binding</keyword>
<dbReference type="NCBIfam" id="TIGR01499">
    <property type="entry name" value="folC"/>
    <property type="match status" value="1"/>
</dbReference>
<keyword evidence="15" id="KW-1185">Reference proteome</keyword>
<dbReference type="GO" id="GO:0046872">
    <property type="term" value="F:metal ion binding"/>
    <property type="evidence" value="ECO:0007669"/>
    <property type="project" value="UniProtKB-KW"/>
</dbReference>
<dbReference type="InterPro" id="IPR013221">
    <property type="entry name" value="Mur_ligase_cen"/>
</dbReference>
<dbReference type="SUPFAM" id="SSF53623">
    <property type="entry name" value="MurD-like peptide ligases, catalytic domain"/>
    <property type="match status" value="1"/>
</dbReference>
<dbReference type="Gene3D" id="3.40.1190.10">
    <property type="entry name" value="Mur-like, catalytic domain"/>
    <property type="match status" value="1"/>
</dbReference>